<dbReference type="Pfam" id="PF07883">
    <property type="entry name" value="Cupin_2"/>
    <property type="match status" value="1"/>
</dbReference>
<dbReference type="SUPFAM" id="SSF51182">
    <property type="entry name" value="RmlC-like cupins"/>
    <property type="match status" value="1"/>
</dbReference>
<keyword evidence="3" id="KW-1185">Reference proteome</keyword>
<sequence>MSTTPLEESSFHTELLEQLPVLPEATTSRVVVNNSLLRHVLFSMDEGQVLTEHSSSRSVIVNILSGTIEFSIGSEVKALEAGDVVYLAPGDRHAVRAITAGHMSLTLVDTEYSAKEQS</sequence>
<accession>A0A1I2PZ89</accession>
<organism evidence="2 3">
    <name type="scientific">Corynebacterium spheniscorum</name>
    <dbReference type="NCBI Taxonomy" id="185761"/>
    <lineage>
        <taxon>Bacteria</taxon>
        <taxon>Bacillati</taxon>
        <taxon>Actinomycetota</taxon>
        <taxon>Actinomycetes</taxon>
        <taxon>Mycobacteriales</taxon>
        <taxon>Corynebacteriaceae</taxon>
        <taxon>Corynebacterium</taxon>
    </lineage>
</organism>
<dbReference type="PANTHER" id="PTHR37694">
    <property type="entry name" value="SLR8022 PROTEIN"/>
    <property type="match status" value="1"/>
</dbReference>
<dbReference type="OrthoDB" id="1121052at2"/>
<dbReference type="InterPro" id="IPR013096">
    <property type="entry name" value="Cupin_2"/>
</dbReference>
<feature type="domain" description="Cupin type-2" evidence="1">
    <location>
        <begin position="41"/>
        <end position="108"/>
    </location>
</feature>
<dbReference type="InterPro" id="IPR011051">
    <property type="entry name" value="RmlC_Cupin_sf"/>
</dbReference>
<dbReference type="STRING" id="185761.SAMN05660282_00289"/>
<gene>
    <name evidence="2" type="ORF">SAMN05660282_00289</name>
</gene>
<evidence type="ECO:0000259" key="1">
    <source>
        <dbReference type="Pfam" id="PF07883"/>
    </source>
</evidence>
<proteinExistence type="predicted"/>
<dbReference type="CDD" id="cd02230">
    <property type="entry name" value="cupin_HP0902-like"/>
    <property type="match status" value="1"/>
</dbReference>
<dbReference type="Gene3D" id="2.60.120.10">
    <property type="entry name" value="Jelly Rolls"/>
    <property type="match status" value="1"/>
</dbReference>
<dbReference type="AlphaFoldDB" id="A0A1I2PZ89"/>
<dbReference type="InterPro" id="IPR014710">
    <property type="entry name" value="RmlC-like_jellyroll"/>
</dbReference>
<protein>
    <submittedName>
        <fullName evidence="2">Cupin domain protein</fullName>
    </submittedName>
</protein>
<dbReference type="PANTHER" id="PTHR37694:SF1">
    <property type="entry name" value="SLR8022 PROTEIN"/>
    <property type="match status" value="1"/>
</dbReference>
<dbReference type="EMBL" id="FOPJ01000001">
    <property type="protein sequence ID" value="SFG20940.1"/>
    <property type="molecule type" value="Genomic_DNA"/>
</dbReference>
<evidence type="ECO:0000313" key="3">
    <source>
        <dbReference type="Proteomes" id="UP000199065"/>
    </source>
</evidence>
<dbReference type="Proteomes" id="UP000199065">
    <property type="component" value="Unassembled WGS sequence"/>
</dbReference>
<name>A0A1I2PZ89_9CORY</name>
<evidence type="ECO:0000313" key="2">
    <source>
        <dbReference type="EMBL" id="SFG20940.1"/>
    </source>
</evidence>
<dbReference type="RefSeq" id="WP_092283656.1">
    <property type="nucleotide sequence ID" value="NZ_FOPJ01000001.1"/>
</dbReference>
<reference evidence="2 3" key="1">
    <citation type="submission" date="2016-10" db="EMBL/GenBank/DDBJ databases">
        <authorList>
            <person name="de Groot N.N."/>
        </authorList>
    </citation>
    <scope>NUCLEOTIDE SEQUENCE [LARGE SCALE GENOMIC DNA]</scope>
    <source>
        <strain>J11</strain>
        <strain evidence="3">PG 39</strain>
    </source>
</reference>